<reference evidence="4 5" key="1">
    <citation type="journal article" date="2018" name="Sci. Rep.">
        <title>Comparative genomics provides insights into the lifestyle and reveals functional heterogeneity of dark septate endophytic fungi.</title>
        <authorList>
            <person name="Knapp D.G."/>
            <person name="Nemeth J.B."/>
            <person name="Barry K."/>
            <person name="Hainaut M."/>
            <person name="Henrissat B."/>
            <person name="Johnson J."/>
            <person name="Kuo A."/>
            <person name="Lim J.H.P."/>
            <person name="Lipzen A."/>
            <person name="Nolan M."/>
            <person name="Ohm R.A."/>
            <person name="Tamas L."/>
            <person name="Grigoriev I.V."/>
            <person name="Spatafora J.W."/>
            <person name="Nagy L.G."/>
            <person name="Kovacs G.M."/>
        </authorList>
    </citation>
    <scope>NUCLEOTIDE SEQUENCE [LARGE SCALE GENOMIC DNA]</scope>
    <source>
        <strain evidence="4 5">DSE2036</strain>
    </source>
</reference>
<dbReference type="PANTHER" id="PTHR42748:SF11">
    <property type="entry name" value="NMRA-LIKE DOMAIN-CONTAINING PROTEIN"/>
    <property type="match status" value="1"/>
</dbReference>
<evidence type="ECO:0000256" key="1">
    <source>
        <dbReference type="ARBA" id="ARBA00006328"/>
    </source>
</evidence>
<dbReference type="OrthoDB" id="300709at2759"/>
<sequence>MSNILVVFGATGHQGKSVIQTVLHDPTLSQTYKIRAVVRDPSSAKAQALGDKVEVVQGDLTDRESVSKALTGAHTVFFTTVPSWDAEKDRDFEWGCGTTVADLAVAQGLQYIVFSTLPAVNAMSGGKYSKVTVFDVKAEIEDYIRKLPIKSAFVSLANYMENFEEQFFLKPQLDADGNWVVKRSYGLDIKWPLIAADADTGKWVGAILAEPEKFEGKRLHCATQVLTYGEVIALLEKSAGKKIVYQQVSKEEFREILPALQDVFIDMAGWVSESEYFGPGQEGLVEEAKGVARGKLTTFEEFLEKHPFTLDA</sequence>
<dbReference type="AlphaFoldDB" id="A0A2V1DER8"/>
<dbReference type="Gene3D" id="3.90.25.10">
    <property type="entry name" value="UDP-galactose 4-epimerase, domain 1"/>
    <property type="match status" value="1"/>
</dbReference>
<dbReference type="InterPro" id="IPR008030">
    <property type="entry name" value="NmrA-like"/>
</dbReference>
<evidence type="ECO:0000256" key="2">
    <source>
        <dbReference type="ARBA" id="ARBA00022857"/>
    </source>
</evidence>
<gene>
    <name evidence="4" type="ORF">DM02DRAFT_675408</name>
</gene>
<proteinExistence type="inferred from homology"/>
<keyword evidence="2" id="KW-0521">NADP</keyword>
<dbReference type="EMBL" id="KZ805490">
    <property type="protein sequence ID" value="PVH95614.1"/>
    <property type="molecule type" value="Genomic_DNA"/>
</dbReference>
<keyword evidence="5" id="KW-1185">Reference proteome</keyword>
<organism evidence="4 5">
    <name type="scientific">Periconia macrospinosa</name>
    <dbReference type="NCBI Taxonomy" id="97972"/>
    <lineage>
        <taxon>Eukaryota</taxon>
        <taxon>Fungi</taxon>
        <taxon>Dikarya</taxon>
        <taxon>Ascomycota</taxon>
        <taxon>Pezizomycotina</taxon>
        <taxon>Dothideomycetes</taxon>
        <taxon>Pleosporomycetidae</taxon>
        <taxon>Pleosporales</taxon>
        <taxon>Massarineae</taxon>
        <taxon>Periconiaceae</taxon>
        <taxon>Periconia</taxon>
    </lineage>
</organism>
<accession>A0A2V1DER8</accession>
<dbReference type="PANTHER" id="PTHR42748">
    <property type="entry name" value="NITROGEN METABOLITE REPRESSION PROTEIN NMRA FAMILY MEMBER"/>
    <property type="match status" value="1"/>
</dbReference>
<dbReference type="STRING" id="97972.A0A2V1DER8"/>
<dbReference type="CDD" id="cd05251">
    <property type="entry name" value="NmrA_like_SDR_a"/>
    <property type="match status" value="1"/>
</dbReference>
<dbReference type="Gene3D" id="3.40.50.720">
    <property type="entry name" value="NAD(P)-binding Rossmann-like Domain"/>
    <property type="match status" value="1"/>
</dbReference>
<evidence type="ECO:0000313" key="5">
    <source>
        <dbReference type="Proteomes" id="UP000244855"/>
    </source>
</evidence>
<name>A0A2V1DER8_9PLEO</name>
<dbReference type="Pfam" id="PF05368">
    <property type="entry name" value="NmrA"/>
    <property type="match status" value="1"/>
</dbReference>
<dbReference type="InterPro" id="IPR036291">
    <property type="entry name" value="NAD(P)-bd_dom_sf"/>
</dbReference>
<evidence type="ECO:0000313" key="4">
    <source>
        <dbReference type="EMBL" id="PVH95614.1"/>
    </source>
</evidence>
<evidence type="ECO:0000259" key="3">
    <source>
        <dbReference type="Pfam" id="PF05368"/>
    </source>
</evidence>
<dbReference type="Proteomes" id="UP000244855">
    <property type="component" value="Unassembled WGS sequence"/>
</dbReference>
<feature type="domain" description="NmrA-like" evidence="3">
    <location>
        <begin position="3"/>
        <end position="303"/>
    </location>
</feature>
<comment type="similarity">
    <text evidence="1">Belongs to the NmrA-type oxidoreductase family.</text>
</comment>
<dbReference type="GO" id="GO:0005634">
    <property type="term" value="C:nucleus"/>
    <property type="evidence" value="ECO:0007669"/>
    <property type="project" value="TreeGrafter"/>
</dbReference>
<protein>
    <submittedName>
        <fullName evidence="4">NAD(P)-binding protein</fullName>
    </submittedName>
</protein>
<dbReference type="SUPFAM" id="SSF51735">
    <property type="entry name" value="NAD(P)-binding Rossmann-fold domains"/>
    <property type="match status" value="1"/>
</dbReference>
<dbReference type="InterPro" id="IPR051164">
    <property type="entry name" value="NmrA-like_oxidored"/>
</dbReference>